<gene>
    <name evidence="2" type="ORF">BBA_04814</name>
</gene>
<dbReference type="Pfam" id="PF08202">
    <property type="entry name" value="MIS13"/>
    <property type="match status" value="1"/>
</dbReference>
<dbReference type="Proteomes" id="UP000002762">
    <property type="component" value="Unassembled WGS sequence"/>
</dbReference>
<feature type="region of interest" description="Disordered" evidence="1">
    <location>
        <begin position="55"/>
        <end position="236"/>
    </location>
</feature>
<keyword evidence="3" id="KW-1185">Reference proteome</keyword>
<dbReference type="STRING" id="655819.J5JV46"/>
<feature type="compositionally biased region" description="Low complexity" evidence="1">
    <location>
        <begin position="92"/>
        <end position="121"/>
    </location>
</feature>
<dbReference type="GO" id="GO:0000444">
    <property type="term" value="C:MIS12/MIND type complex"/>
    <property type="evidence" value="ECO:0007669"/>
    <property type="project" value="InterPro"/>
</dbReference>
<evidence type="ECO:0000313" key="2">
    <source>
        <dbReference type="EMBL" id="EJP66321.1"/>
    </source>
</evidence>
<dbReference type="PANTHER" id="PTHR14778:SF2">
    <property type="entry name" value="KINETOCHORE-ASSOCIATED PROTEIN DSN1 HOMOLOG"/>
    <property type="match status" value="1"/>
</dbReference>
<dbReference type="InterPro" id="IPR013218">
    <property type="entry name" value="Dsn1/Mis13"/>
</dbReference>
<proteinExistence type="predicted"/>
<organism evidence="2 3">
    <name type="scientific">Beauveria bassiana (strain ARSEF 2860)</name>
    <name type="common">White muscardine disease fungus</name>
    <name type="synonym">Tritirachium shiotae</name>
    <dbReference type="NCBI Taxonomy" id="655819"/>
    <lineage>
        <taxon>Eukaryota</taxon>
        <taxon>Fungi</taxon>
        <taxon>Dikarya</taxon>
        <taxon>Ascomycota</taxon>
        <taxon>Pezizomycotina</taxon>
        <taxon>Sordariomycetes</taxon>
        <taxon>Hypocreomycetidae</taxon>
        <taxon>Hypocreales</taxon>
        <taxon>Cordycipitaceae</taxon>
        <taxon>Beauveria</taxon>
    </lineage>
</organism>
<feature type="compositionally biased region" description="Basic residues" evidence="1">
    <location>
        <begin position="212"/>
        <end position="224"/>
    </location>
</feature>
<feature type="compositionally biased region" description="Low complexity" evidence="1">
    <location>
        <begin position="194"/>
        <end position="206"/>
    </location>
</feature>
<evidence type="ECO:0000313" key="3">
    <source>
        <dbReference type="Proteomes" id="UP000002762"/>
    </source>
</evidence>
<dbReference type="PANTHER" id="PTHR14778">
    <property type="entry name" value="KINETOCHORE-ASSOCIATED PROTEIN DSN1 HOMOLOG"/>
    <property type="match status" value="1"/>
</dbReference>
<dbReference type="OrthoDB" id="3364649at2759"/>
<dbReference type="GO" id="GO:0051301">
    <property type="term" value="P:cell division"/>
    <property type="evidence" value="ECO:0007669"/>
    <property type="project" value="InterPro"/>
</dbReference>
<dbReference type="HOGENOM" id="CLU_021697_1_0_1"/>
<feature type="region of interest" description="Disordered" evidence="1">
    <location>
        <begin position="1"/>
        <end position="37"/>
    </location>
</feature>
<dbReference type="InParanoid" id="J5JV46"/>
<feature type="compositionally biased region" description="Pro residues" evidence="1">
    <location>
        <begin position="359"/>
        <end position="368"/>
    </location>
</feature>
<dbReference type="GeneID" id="19887826"/>
<evidence type="ECO:0000256" key="1">
    <source>
        <dbReference type="SAM" id="MobiDB-lite"/>
    </source>
</evidence>
<feature type="compositionally biased region" description="Basic and acidic residues" evidence="1">
    <location>
        <begin position="184"/>
        <end position="193"/>
    </location>
</feature>
<accession>J5JV46</accession>
<dbReference type="RefSeq" id="XP_008598133.1">
    <property type="nucleotide sequence ID" value="XM_008599911.1"/>
</dbReference>
<protein>
    <submittedName>
        <fullName evidence="2">Kinetochore protein mis13</fullName>
    </submittedName>
</protein>
<feature type="region of interest" description="Disordered" evidence="1">
    <location>
        <begin position="355"/>
        <end position="385"/>
    </location>
</feature>
<reference evidence="2 3" key="1">
    <citation type="journal article" date="2012" name="Sci. Rep.">
        <title>Genomic perspectives on the evolution of fungal entomopathogenicity in Beauveria bassiana.</title>
        <authorList>
            <person name="Xiao G."/>
            <person name="Ying S.H."/>
            <person name="Zheng P."/>
            <person name="Wang Z.L."/>
            <person name="Zhang S."/>
            <person name="Xie X.Q."/>
            <person name="Shang Y."/>
            <person name="St Leger R.J."/>
            <person name="Zhao G.P."/>
            <person name="Wang C."/>
            <person name="Feng M.G."/>
        </authorList>
    </citation>
    <scope>NUCLEOTIDE SEQUENCE [LARGE SCALE GENOMIC DNA]</scope>
    <source>
        <strain evidence="2 3">ARSEF 2860</strain>
    </source>
</reference>
<feature type="compositionally biased region" description="Low complexity" evidence="1">
    <location>
        <begin position="169"/>
        <end position="179"/>
    </location>
</feature>
<name>J5JV46_BEAB2</name>
<dbReference type="EMBL" id="JH725160">
    <property type="protein sequence ID" value="EJP66321.1"/>
    <property type="molecule type" value="Genomic_DNA"/>
</dbReference>
<feature type="compositionally biased region" description="Basic and acidic residues" evidence="1">
    <location>
        <begin position="122"/>
        <end position="157"/>
    </location>
</feature>
<sequence length="500" mass="55006">MTTLVAIRTSPLDLSMSNQPDRRTGKRLAGEQQTEHRATMVLLTREDAAADDLEIDDDFVFTRKPKKARTDEVTATATAAPVRRSPRHKPAAADSSKTTTATTTRSSSSSHKKAGAASSPSRDADRRRREANAGRAASSHDPRMDRTTRRADAERANKSSFQSPPPRETTTITLPTSDTPVMARNKEMRKKAAEGASQSSASSSNGSGNGSNHRRSSLGTRGRRASSLIESGQTAIPHRDLDAQDFYKHIASNGLLESMRMKQLLTWCGERALPEKPKQGVPSTDPSLGARAILDELLKEFSTRPEFTNWLGRDESVAPATRILKPNPRNIELDKKRASLEARIQRLQEEKSAWLSIQKPPPDQPQLFPPDAASQETRPKLPPQLPALDLLDADEGRIHRYLAAELEPLEGVRARARSRLQAIQATLEFEVDHLADSVHKLEQRVRAGGRQADAVLRLAAARLKRREDRERRGAGTREMPMMEVLRSLGSLLPEGGGAGL</sequence>
<dbReference type="AlphaFoldDB" id="J5JV46"/>
<dbReference type="GO" id="GO:0007059">
    <property type="term" value="P:chromosome segregation"/>
    <property type="evidence" value="ECO:0007669"/>
    <property type="project" value="InterPro"/>
</dbReference>